<evidence type="ECO:0000313" key="3">
    <source>
        <dbReference type="Proteomes" id="UP000054783"/>
    </source>
</evidence>
<name>A0A0V0Z7E8_9BILA</name>
<dbReference type="EMBL" id="JYDQ01000376">
    <property type="protein sequence ID" value="KRY08010.1"/>
    <property type="molecule type" value="Genomic_DNA"/>
</dbReference>
<sequence length="92" mass="11114">MIFQIYVMLFKSIIVVTLLWDKIKSMKQRKSENADNTKRKKIFFTVKLYIWFFILRYNSHVTIWLDLISFGYLLQSSKICFSTDTTNEETKN</sequence>
<comment type="caution">
    <text evidence="2">The sequence shown here is derived from an EMBL/GenBank/DDBJ whole genome shotgun (WGS) entry which is preliminary data.</text>
</comment>
<feature type="transmembrane region" description="Helical" evidence="1">
    <location>
        <begin position="48"/>
        <end position="74"/>
    </location>
</feature>
<protein>
    <submittedName>
        <fullName evidence="2">Uncharacterized protein</fullName>
    </submittedName>
</protein>
<proteinExistence type="predicted"/>
<feature type="transmembrane region" description="Helical" evidence="1">
    <location>
        <begin position="6"/>
        <end position="23"/>
    </location>
</feature>
<keyword evidence="1" id="KW-0812">Transmembrane</keyword>
<keyword evidence="1" id="KW-0472">Membrane</keyword>
<dbReference type="Proteomes" id="UP000054783">
    <property type="component" value="Unassembled WGS sequence"/>
</dbReference>
<keyword evidence="3" id="KW-1185">Reference proteome</keyword>
<evidence type="ECO:0000256" key="1">
    <source>
        <dbReference type="SAM" id="Phobius"/>
    </source>
</evidence>
<reference evidence="2 3" key="1">
    <citation type="submission" date="2015-01" db="EMBL/GenBank/DDBJ databases">
        <title>Evolution of Trichinella species and genotypes.</title>
        <authorList>
            <person name="Korhonen P.K."/>
            <person name="Edoardo P."/>
            <person name="Giuseppe L.R."/>
            <person name="Gasser R.B."/>
        </authorList>
    </citation>
    <scope>NUCLEOTIDE SEQUENCE [LARGE SCALE GENOMIC DNA]</scope>
    <source>
        <strain evidence="2">ISS2496</strain>
    </source>
</reference>
<accession>A0A0V0Z7E8</accession>
<dbReference type="AlphaFoldDB" id="A0A0V0Z7E8"/>
<evidence type="ECO:0000313" key="2">
    <source>
        <dbReference type="EMBL" id="KRY08010.1"/>
    </source>
</evidence>
<keyword evidence="1" id="KW-1133">Transmembrane helix</keyword>
<gene>
    <name evidence="2" type="ORF">T12_15579</name>
</gene>
<organism evidence="2 3">
    <name type="scientific">Trichinella patagoniensis</name>
    <dbReference type="NCBI Taxonomy" id="990121"/>
    <lineage>
        <taxon>Eukaryota</taxon>
        <taxon>Metazoa</taxon>
        <taxon>Ecdysozoa</taxon>
        <taxon>Nematoda</taxon>
        <taxon>Enoplea</taxon>
        <taxon>Dorylaimia</taxon>
        <taxon>Trichinellida</taxon>
        <taxon>Trichinellidae</taxon>
        <taxon>Trichinella</taxon>
    </lineage>
</organism>